<gene>
    <name evidence="2" type="ORF">SAMN05421856_11712</name>
</gene>
<dbReference type="OrthoDB" id="978593at2"/>
<accession>A0A1H8DX66</accession>
<dbReference type="Gene3D" id="3.40.50.300">
    <property type="entry name" value="P-loop containing nucleotide triphosphate hydrolases"/>
    <property type="match status" value="1"/>
</dbReference>
<dbReference type="InterPro" id="IPR002586">
    <property type="entry name" value="CobQ/CobB/MinD/ParA_Nub-bd_dom"/>
</dbReference>
<name>A0A1H8DX66_9FLAO</name>
<dbReference type="CDD" id="cd02042">
    <property type="entry name" value="ParAB_family"/>
    <property type="match status" value="1"/>
</dbReference>
<evidence type="ECO:0000259" key="1">
    <source>
        <dbReference type="Pfam" id="PF01656"/>
    </source>
</evidence>
<feature type="non-terminal residue" evidence="2">
    <location>
        <position position="169"/>
    </location>
</feature>
<dbReference type="Proteomes" id="UP000199450">
    <property type="component" value="Unassembled WGS sequence"/>
</dbReference>
<dbReference type="InterPro" id="IPR027417">
    <property type="entry name" value="P-loop_NTPase"/>
</dbReference>
<sequence length="169" mass="18788">MAKIILTTHQKGGVGKSTLTFNMALALNNEVKVCIIDLDLQGSLWRSRTASDIPVFSADEMNDVLKSDFDFIFIDTPPYLNEKLPELSKLANVIVIPTKTGIYDLLAIEDTISIIKDSKSEKKALIVFNMVKPNTTLTSEMHEAMEKHKIPIAKNYISDLVAFTRSAIS</sequence>
<dbReference type="Pfam" id="PF01656">
    <property type="entry name" value="CbiA"/>
    <property type="match status" value="1"/>
</dbReference>
<evidence type="ECO:0000313" key="3">
    <source>
        <dbReference type="Proteomes" id="UP000199450"/>
    </source>
</evidence>
<dbReference type="SUPFAM" id="SSF52540">
    <property type="entry name" value="P-loop containing nucleoside triphosphate hydrolases"/>
    <property type="match status" value="1"/>
</dbReference>
<dbReference type="PANTHER" id="PTHR13696">
    <property type="entry name" value="P-LOOP CONTAINING NUCLEOSIDE TRIPHOSPHATE HYDROLASE"/>
    <property type="match status" value="1"/>
</dbReference>
<dbReference type="EMBL" id="FOBV01000017">
    <property type="protein sequence ID" value="SEN11138.1"/>
    <property type="molecule type" value="Genomic_DNA"/>
</dbReference>
<proteinExistence type="predicted"/>
<reference evidence="3" key="1">
    <citation type="submission" date="2016-10" db="EMBL/GenBank/DDBJ databases">
        <authorList>
            <person name="Varghese N."/>
            <person name="Submissions S."/>
        </authorList>
    </citation>
    <scope>NUCLEOTIDE SEQUENCE [LARGE SCALE GENOMIC DNA]</scope>
    <source>
        <strain evidence="3">DSM 17453</strain>
    </source>
</reference>
<dbReference type="STRING" id="295069.SAMN05421856_11712"/>
<keyword evidence="3" id="KW-1185">Reference proteome</keyword>
<protein>
    <submittedName>
        <fullName evidence="2">Chromosome partitioning protein</fullName>
    </submittedName>
</protein>
<feature type="domain" description="CobQ/CobB/MinD/ParA nucleotide binding" evidence="1">
    <location>
        <begin position="5"/>
        <end position="166"/>
    </location>
</feature>
<dbReference type="RefSeq" id="WP_090002466.1">
    <property type="nucleotide sequence ID" value="NZ_FOBV01000017.1"/>
</dbReference>
<evidence type="ECO:0000313" key="2">
    <source>
        <dbReference type="EMBL" id="SEN11138.1"/>
    </source>
</evidence>
<dbReference type="InterPro" id="IPR050678">
    <property type="entry name" value="DNA_Partitioning_ATPase"/>
</dbReference>
<organism evidence="2 3">
    <name type="scientific">Chryseobacterium taichungense</name>
    <dbReference type="NCBI Taxonomy" id="295069"/>
    <lineage>
        <taxon>Bacteria</taxon>
        <taxon>Pseudomonadati</taxon>
        <taxon>Bacteroidota</taxon>
        <taxon>Flavobacteriia</taxon>
        <taxon>Flavobacteriales</taxon>
        <taxon>Weeksellaceae</taxon>
        <taxon>Chryseobacterium group</taxon>
        <taxon>Chryseobacterium</taxon>
    </lineage>
</organism>
<dbReference type="PANTHER" id="PTHR13696:SF96">
    <property type="entry name" value="COBQ_COBB_MIND_PARA NUCLEOTIDE BINDING DOMAIN-CONTAINING PROTEIN"/>
    <property type="match status" value="1"/>
</dbReference>
<dbReference type="AlphaFoldDB" id="A0A1H8DX66"/>